<evidence type="ECO:0000256" key="6">
    <source>
        <dbReference type="ARBA" id="ARBA00049628"/>
    </source>
</evidence>
<accession>A0A2G6K791</accession>
<evidence type="ECO:0000256" key="2">
    <source>
        <dbReference type="ARBA" id="ARBA00022695"/>
    </source>
</evidence>
<evidence type="ECO:0000256" key="5">
    <source>
        <dbReference type="ARBA" id="ARBA00048493"/>
    </source>
</evidence>
<evidence type="ECO:0000256" key="3">
    <source>
        <dbReference type="ARBA" id="ARBA00023315"/>
    </source>
</evidence>
<evidence type="ECO:0000313" key="9">
    <source>
        <dbReference type="Proteomes" id="UP000230914"/>
    </source>
</evidence>
<sequence>MLTHVIHAFSKLSPRQTVVVVGHESDWVARQVTASAPEWANVVFAHQHEQHGTGHATASGMSILDPGDNTDNAVVVVVPGDAPLLTADTLNELVSTHVANNNAATLLTSLRTDPTGYGRIIRAGDDRVMRIVEQGDASPEELDVKEVCTSIYAFQRNLLAPALDDLNTNNSQGEFYLTDVIEGLAAQGRHHGRSSPNLHRCRCHHRCRCDHPSGHRLERLYHGWR</sequence>
<proteinExistence type="predicted"/>
<dbReference type="InterPro" id="IPR005835">
    <property type="entry name" value="NTP_transferase_dom"/>
</dbReference>
<keyword evidence="3" id="KW-0012">Acyltransferase</keyword>
<organism evidence="8 9">
    <name type="scientific">Ilumatobacter coccineus</name>
    <dbReference type="NCBI Taxonomy" id="467094"/>
    <lineage>
        <taxon>Bacteria</taxon>
        <taxon>Bacillati</taxon>
        <taxon>Actinomycetota</taxon>
        <taxon>Acidimicrobiia</taxon>
        <taxon>Acidimicrobiales</taxon>
        <taxon>Ilumatobacteraceae</taxon>
        <taxon>Ilumatobacter</taxon>
    </lineage>
</organism>
<evidence type="ECO:0000259" key="7">
    <source>
        <dbReference type="Pfam" id="PF00483"/>
    </source>
</evidence>
<dbReference type="PANTHER" id="PTHR43584:SF3">
    <property type="entry name" value="BIFUNCTIONAL PROTEIN GLMU"/>
    <property type="match status" value="1"/>
</dbReference>
<gene>
    <name evidence="8" type="ORF">CSA55_05540</name>
</gene>
<dbReference type="Proteomes" id="UP000230914">
    <property type="component" value="Unassembled WGS sequence"/>
</dbReference>
<comment type="catalytic activity">
    <reaction evidence="5">
        <text>N-acetyl-alpha-D-glucosamine 1-phosphate + UTP + H(+) = UDP-N-acetyl-alpha-D-glucosamine + diphosphate</text>
        <dbReference type="Rhea" id="RHEA:13509"/>
        <dbReference type="ChEBI" id="CHEBI:15378"/>
        <dbReference type="ChEBI" id="CHEBI:33019"/>
        <dbReference type="ChEBI" id="CHEBI:46398"/>
        <dbReference type="ChEBI" id="CHEBI:57705"/>
        <dbReference type="ChEBI" id="CHEBI:57776"/>
        <dbReference type="EC" id="2.7.7.23"/>
    </reaction>
</comment>
<dbReference type="SUPFAM" id="SSF53448">
    <property type="entry name" value="Nucleotide-diphospho-sugar transferases"/>
    <property type="match status" value="1"/>
</dbReference>
<keyword evidence="1" id="KW-0808">Transferase</keyword>
<dbReference type="GO" id="GO:0003977">
    <property type="term" value="F:UDP-N-acetylglucosamine diphosphorylase activity"/>
    <property type="evidence" value="ECO:0007669"/>
    <property type="project" value="UniProtKB-EC"/>
</dbReference>
<keyword evidence="2" id="KW-0548">Nucleotidyltransferase</keyword>
<dbReference type="Pfam" id="PF00483">
    <property type="entry name" value="NTP_transferase"/>
    <property type="match status" value="1"/>
</dbReference>
<dbReference type="GO" id="GO:0019134">
    <property type="term" value="F:glucosamine-1-phosphate N-acetyltransferase activity"/>
    <property type="evidence" value="ECO:0007669"/>
    <property type="project" value="UniProtKB-EC"/>
</dbReference>
<reference evidence="8 9" key="1">
    <citation type="submission" date="2017-10" db="EMBL/GenBank/DDBJ databases">
        <title>Novel microbial diversity and functional potential in the marine mammal oral microbiome.</title>
        <authorList>
            <person name="Dudek N.K."/>
            <person name="Sun C.L."/>
            <person name="Burstein D."/>
            <person name="Kantor R.S."/>
            <person name="Aliaga Goltsman D.S."/>
            <person name="Bik E.M."/>
            <person name="Thomas B.C."/>
            <person name="Banfield J.F."/>
            <person name="Relman D.A."/>
        </authorList>
    </citation>
    <scope>NUCLEOTIDE SEQUENCE [LARGE SCALE GENOMIC DNA]</scope>
    <source>
        <strain evidence="8">DOLJORAL78_61_10</strain>
    </source>
</reference>
<dbReference type="InterPro" id="IPR029044">
    <property type="entry name" value="Nucleotide-diphossugar_trans"/>
</dbReference>
<comment type="function">
    <text evidence="6">Catalyzes the last two sequential reactions in the de novo biosynthetic pathway for UDP-N-acetylglucosamine (UDP-GlcNAc). The C-terminal domain catalyzes the transfer of acetyl group from acetyl coenzyme A to glucosamine-1-phosphate (GlcN-1-P) to produce N-acetylglucosamine-1-phosphate (GlcNAc-1-P), which is converted into UDP-GlcNAc by the transfer of uridine 5-monophosphate (from uridine 5-triphosphate), a reaction catalyzed by the N-terminal domain.</text>
</comment>
<dbReference type="InterPro" id="IPR050065">
    <property type="entry name" value="GlmU-like"/>
</dbReference>
<dbReference type="Gene3D" id="3.90.550.10">
    <property type="entry name" value="Spore Coat Polysaccharide Biosynthesis Protein SpsA, Chain A"/>
    <property type="match status" value="1"/>
</dbReference>
<evidence type="ECO:0000256" key="4">
    <source>
        <dbReference type="ARBA" id="ARBA00048247"/>
    </source>
</evidence>
<dbReference type="EMBL" id="PDSL01000080">
    <property type="protein sequence ID" value="PIE31505.1"/>
    <property type="molecule type" value="Genomic_DNA"/>
</dbReference>
<dbReference type="AlphaFoldDB" id="A0A2G6K791"/>
<comment type="catalytic activity">
    <reaction evidence="4">
        <text>alpha-D-glucosamine 1-phosphate + acetyl-CoA = N-acetyl-alpha-D-glucosamine 1-phosphate + CoA + H(+)</text>
        <dbReference type="Rhea" id="RHEA:13725"/>
        <dbReference type="ChEBI" id="CHEBI:15378"/>
        <dbReference type="ChEBI" id="CHEBI:57287"/>
        <dbReference type="ChEBI" id="CHEBI:57288"/>
        <dbReference type="ChEBI" id="CHEBI:57776"/>
        <dbReference type="ChEBI" id="CHEBI:58516"/>
        <dbReference type="EC" id="2.3.1.157"/>
    </reaction>
</comment>
<dbReference type="PANTHER" id="PTHR43584">
    <property type="entry name" value="NUCLEOTIDYL TRANSFERASE"/>
    <property type="match status" value="1"/>
</dbReference>
<evidence type="ECO:0000256" key="1">
    <source>
        <dbReference type="ARBA" id="ARBA00022679"/>
    </source>
</evidence>
<name>A0A2G6K791_9ACTN</name>
<evidence type="ECO:0000313" key="8">
    <source>
        <dbReference type="EMBL" id="PIE31505.1"/>
    </source>
</evidence>
<feature type="domain" description="Nucleotidyl transferase" evidence="7">
    <location>
        <begin position="1"/>
        <end position="191"/>
    </location>
</feature>
<comment type="caution">
    <text evidence="8">The sequence shown here is derived from an EMBL/GenBank/DDBJ whole genome shotgun (WGS) entry which is preliminary data.</text>
</comment>
<protein>
    <recommendedName>
        <fullName evidence="7">Nucleotidyl transferase domain-containing protein</fullName>
    </recommendedName>
</protein>